<accession>A0A0U0W8V8</accession>
<sequence length="296" mass="30525" precursor="true">MSVNRVVSAAAVALGVSLSAMTLAPGLANSAPMDPPPPCPNCHGGGGGGGNPGGGGGGNPGGGAGGGPQSAPPQTHDAPPPQNPEPQQTQNPQPQQTQNQAPQQTQNQQPQQTQNPQQQTQNQAPQQTQNPQPQQTPNQPPQTQGNGPRTGEPWESPNRGPSGPPNGQTNAPGGPSNSPAGGPQNQPPDRNARPVLNPPSTQPPHPPYVSRHDVVSASAQIGGPGGADVQFNVVGRGAPPPPGGWNRPWAGPPRDVVAARADFGPFNYDTFTVIPVFNWQYGGWGYWFFGDWIPLY</sequence>
<keyword evidence="2" id="KW-0732">Signal</keyword>
<dbReference type="EMBL" id="CSTD01000002">
    <property type="protein sequence ID" value="CPR11256.1"/>
    <property type="molecule type" value="Genomic_DNA"/>
</dbReference>
<dbReference type="RefSeq" id="WP_170322143.1">
    <property type="nucleotide sequence ID" value="NZ_CSTD01000002.1"/>
</dbReference>
<dbReference type="AlphaFoldDB" id="A0A0U0W8V8"/>
<feature type="compositionally biased region" description="Gly residues" evidence="1">
    <location>
        <begin position="43"/>
        <end position="68"/>
    </location>
</feature>
<protein>
    <submittedName>
        <fullName evidence="3">Uncharacterized protein</fullName>
    </submittedName>
</protein>
<organism evidence="3 4">
    <name type="scientific">Mycobacterium bohemicum DSM 44277</name>
    <dbReference type="NCBI Taxonomy" id="1236609"/>
    <lineage>
        <taxon>Bacteria</taxon>
        <taxon>Bacillati</taxon>
        <taxon>Actinomycetota</taxon>
        <taxon>Actinomycetes</taxon>
        <taxon>Mycobacteriales</taxon>
        <taxon>Mycobacteriaceae</taxon>
        <taxon>Mycobacterium</taxon>
    </lineage>
</organism>
<reference evidence="3 4" key="1">
    <citation type="submission" date="2015-03" db="EMBL/GenBank/DDBJ databases">
        <authorList>
            <person name="Murphy D."/>
        </authorList>
    </citation>
    <scope>NUCLEOTIDE SEQUENCE [LARGE SCALE GENOMIC DNA]</scope>
    <source>
        <strain evidence="3 4">DSM 44277</strain>
    </source>
</reference>
<feature type="region of interest" description="Disordered" evidence="1">
    <location>
        <begin position="32"/>
        <end position="210"/>
    </location>
</feature>
<name>A0A0U0W8V8_MYCBE</name>
<gene>
    <name evidence="3" type="ORF">BN971_02536</name>
</gene>
<evidence type="ECO:0000313" key="3">
    <source>
        <dbReference type="EMBL" id="CPR11256.1"/>
    </source>
</evidence>
<feature type="chain" id="PRO_5038938395" evidence="2">
    <location>
        <begin position="25"/>
        <end position="296"/>
    </location>
</feature>
<dbReference type="Proteomes" id="UP000198875">
    <property type="component" value="Unassembled WGS sequence"/>
</dbReference>
<feature type="compositionally biased region" description="Low complexity" evidence="1">
    <location>
        <begin position="85"/>
        <end position="144"/>
    </location>
</feature>
<evidence type="ECO:0000256" key="1">
    <source>
        <dbReference type="SAM" id="MobiDB-lite"/>
    </source>
</evidence>
<evidence type="ECO:0000256" key="2">
    <source>
        <dbReference type="SAM" id="SignalP"/>
    </source>
</evidence>
<feature type="signal peptide" evidence="2">
    <location>
        <begin position="1"/>
        <end position="24"/>
    </location>
</feature>
<evidence type="ECO:0000313" key="4">
    <source>
        <dbReference type="Proteomes" id="UP000198875"/>
    </source>
</evidence>
<feature type="compositionally biased region" description="Low complexity" evidence="1">
    <location>
        <begin position="156"/>
        <end position="183"/>
    </location>
</feature>
<feature type="compositionally biased region" description="Pro residues" evidence="1">
    <location>
        <begin position="196"/>
        <end position="207"/>
    </location>
</feature>
<proteinExistence type="predicted"/>